<keyword evidence="3" id="KW-1185">Reference proteome</keyword>
<proteinExistence type="predicted"/>
<evidence type="ECO:0000259" key="1">
    <source>
        <dbReference type="Pfam" id="PF01902"/>
    </source>
</evidence>
<evidence type="ECO:0000313" key="2">
    <source>
        <dbReference type="EMBL" id="MCV9385756.1"/>
    </source>
</evidence>
<dbReference type="InterPro" id="IPR014729">
    <property type="entry name" value="Rossmann-like_a/b/a_fold"/>
</dbReference>
<accession>A0ABT3CQB1</accession>
<feature type="domain" description="Diphthamide synthase" evidence="1">
    <location>
        <begin position="7"/>
        <end position="211"/>
    </location>
</feature>
<protein>
    <submittedName>
        <fullName evidence="2">Adenine nucleotide alpha hydrolase</fullName>
    </submittedName>
</protein>
<dbReference type="Gene3D" id="3.90.1490.10">
    <property type="entry name" value="putative n-type atp pyrophosphatase, domain 2"/>
    <property type="match status" value="1"/>
</dbReference>
<reference evidence="2 3" key="1">
    <citation type="submission" date="2022-10" db="EMBL/GenBank/DDBJ databases">
        <title>Comparative genomics and taxonomic characterization of three novel marine species of genus Reichenbachiella exhibiting antioxidant and polysaccharide degradation activities.</title>
        <authorList>
            <person name="Muhammad N."/>
            <person name="Lee Y.-J."/>
            <person name="Ko J."/>
            <person name="Kim S.-G."/>
        </authorList>
    </citation>
    <scope>NUCLEOTIDE SEQUENCE [LARGE SCALE GENOMIC DNA]</scope>
    <source>
        <strain evidence="2 3">ABR2-5</strain>
    </source>
</reference>
<dbReference type="EMBL" id="JAOYOD010000001">
    <property type="protein sequence ID" value="MCV9385756.1"/>
    <property type="molecule type" value="Genomic_DNA"/>
</dbReference>
<dbReference type="SUPFAM" id="SSF52402">
    <property type="entry name" value="Adenine nucleotide alpha hydrolases-like"/>
    <property type="match status" value="1"/>
</dbReference>
<keyword evidence="2" id="KW-0378">Hydrolase</keyword>
<sequence length="235" mass="26651">MKPIPVSVSWSGGKDSAYMLYLLLNDPTYQVVELHTALSADLDRVSMHGVPKNMIEAQAASFGLPIHFLSIPEDKSNDSYEKELAKYYDRIKKMGVYHVASGDIFLEDLKVYRDKIFSTHSITGVYPLWKIPTDELITKILNIGFKTVICTAKKELFTESICGKVLNEEIIQSFGPKIDPCGENGEFHSFVFDGPIFNSRIEYEILDTLEKTYVAQTTEGELRSTFEFADLKLKR</sequence>
<organism evidence="2 3">
    <name type="scientific">Reichenbachiella ulvae</name>
    <dbReference type="NCBI Taxonomy" id="2980104"/>
    <lineage>
        <taxon>Bacteria</taxon>
        <taxon>Pseudomonadati</taxon>
        <taxon>Bacteroidota</taxon>
        <taxon>Cytophagia</taxon>
        <taxon>Cytophagales</taxon>
        <taxon>Reichenbachiellaceae</taxon>
        <taxon>Reichenbachiella</taxon>
    </lineage>
</organism>
<comment type="caution">
    <text evidence="2">The sequence shown here is derived from an EMBL/GenBank/DDBJ whole genome shotgun (WGS) entry which is preliminary data.</text>
</comment>
<dbReference type="GO" id="GO:0016787">
    <property type="term" value="F:hydrolase activity"/>
    <property type="evidence" value="ECO:0007669"/>
    <property type="project" value="UniProtKB-KW"/>
</dbReference>
<dbReference type="Pfam" id="PF01902">
    <property type="entry name" value="Diphthami_syn_2"/>
    <property type="match status" value="1"/>
</dbReference>
<evidence type="ECO:0000313" key="3">
    <source>
        <dbReference type="Proteomes" id="UP001300692"/>
    </source>
</evidence>
<dbReference type="InterPro" id="IPR002761">
    <property type="entry name" value="Diphthami_syn_dom"/>
</dbReference>
<name>A0ABT3CQB1_9BACT</name>
<dbReference type="Gene3D" id="3.40.50.620">
    <property type="entry name" value="HUPs"/>
    <property type="match status" value="1"/>
</dbReference>
<dbReference type="RefSeq" id="WP_264136539.1">
    <property type="nucleotide sequence ID" value="NZ_JAOYOD010000001.1"/>
</dbReference>
<dbReference type="Proteomes" id="UP001300692">
    <property type="component" value="Unassembled WGS sequence"/>
</dbReference>
<gene>
    <name evidence="2" type="ORF">N7U62_03735</name>
</gene>